<dbReference type="PANTHER" id="PTHR47926:SF347">
    <property type="entry name" value="PENTATRICOPEPTIDE REPEAT-CONTAINING PROTEIN"/>
    <property type="match status" value="1"/>
</dbReference>
<feature type="repeat" description="PPR" evidence="2">
    <location>
        <begin position="310"/>
        <end position="344"/>
    </location>
</feature>
<feature type="compositionally biased region" description="Basic and acidic residues" evidence="3">
    <location>
        <begin position="74"/>
        <end position="86"/>
    </location>
</feature>
<dbReference type="Pfam" id="PF20431">
    <property type="entry name" value="E_motif"/>
    <property type="match status" value="1"/>
</dbReference>
<dbReference type="EMBL" id="JADFTS010000001">
    <property type="protein sequence ID" value="KAF9626183.1"/>
    <property type="molecule type" value="Genomic_DNA"/>
</dbReference>
<protein>
    <recommendedName>
        <fullName evidence="6">Pentatricopeptide repeat-containing protein</fullName>
    </recommendedName>
</protein>
<evidence type="ECO:0000256" key="3">
    <source>
        <dbReference type="SAM" id="MobiDB-lite"/>
    </source>
</evidence>
<feature type="compositionally biased region" description="Basic and acidic residues" evidence="3">
    <location>
        <begin position="43"/>
        <end position="60"/>
    </location>
</feature>
<keyword evidence="1" id="KW-0677">Repeat</keyword>
<dbReference type="InterPro" id="IPR046960">
    <property type="entry name" value="PPR_At4g14850-like_plant"/>
</dbReference>
<dbReference type="OrthoDB" id="1928982at2759"/>
<accession>A0A835MB61</accession>
<comment type="caution">
    <text evidence="4">The sequence shown here is derived from an EMBL/GenBank/DDBJ whole genome shotgun (WGS) entry which is preliminary data.</text>
</comment>
<name>A0A835MB61_9MAGN</name>
<sequence>MANVQMRQMHEAHQWWLWHVMNAQNITEQQWSLYMSYLEKEQSRGDSQQRRAQKFEERASKKVHPQFTSIEPMEQSRFEEKPHGRDVSTGAAEDLVQTEIIQISRHSAMNEVCEVSDQNVELQHDRQVTINVEEEKSRIVEGRMRLTQLKREARLKKIYRLERENEKKLRRARNKDAFLVSEVLRICSLSPFKSLTYARSLLFYSLDPITPSWNHVIRGYSGTPTPKEAILVFLEMKRRGVIGNEHTYPFLFKACATLSALKIGKQIQVVVMKNGVDSNVYVGNTMISFYASCGELRDARRVFVSMSWRTVVSWNGVMTACVENSVLDECVEVFAEMRKCRLEPDETTLVIVLSACAELGNLSLGRWIHSQVIEKGLVMNCKLGTALVDMYAKSGELHYARLVFNRMVERNVWTWSAMILGLAQHGSAKEALKLFADMNFFGIKPNHVTFLGVLCACSHAQIVDEGYRVFHDMIHIHGIKPIMMHYGAMVDILSRSGRLEEAYSFIVDMPIEPDPVVWRTLLSACNIHDVNNNTGVLLKVRKRLLELEPKRGGNLVMVANMYAEVGSWEEAAIVRREMKDRGLKKMAGESCVEVGGLVHKFFSGVDNQVDCEGMIYESLDGLNLHMKTIHCDLICFICTL</sequence>
<evidence type="ECO:0000313" key="4">
    <source>
        <dbReference type="EMBL" id="KAF9626183.1"/>
    </source>
</evidence>
<dbReference type="FunFam" id="1.25.40.10:FF:000184">
    <property type="entry name" value="Pentatricopeptide repeat-containing protein, chloroplastic"/>
    <property type="match status" value="1"/>
</dbReference>
<dbReference type="Gene3D" id="1.25.40.10">
    <property type="entry name" value="Tetratricopeptide repeat domain"/>
    <property type="match status" value="2"/>
</dbReference>
<proteinExistence type="predicted"/>
<gene>
    <name evidence="4" type="ORF">IFM89_031310</name>
</gene>
<feature type="repeat" description="PPR" evidence="2">
    <location>
        <begin position="411"/>
        <end position="445"/>
    </location>
</feature>
<keyword evidence="5" id="KW-1185">Reference proteome</keyword>
<dbReference type="NCBIfam" id="TIGR00756">
    <property type="entry name" value="PPR"/>
    <property type="match status" value="2"/>
</dbReference>
<dbReference type="AlphaFoldDB" id="A0A835MB61"/>
<organism evidence="4 5">
    <name type="scientific">Coptis chinensis</name>
    <dbReference type="NCBI Taxonomy" id="261450"/>
    <lineage>
        <taxon>Eukaryota</taxon>
        <taxon>Viridiplantae</taxon>
        <taxon>Streptophyta</taxon>
        <taxon>Embryophyta</taxon>
        <taxon>Tracheophyta</taxon>
        <taxon>Spermatophyta</taxon>
        <taxon>Magnoliopsida</taxon>
        <taxon>Ranunculales</taxon>
        <taxon>Ranunculaceae</taxon>
        <taxon>Coptidoideae</taxon>
        <taxon>Coptis</taxon>
    </lineage>
</organism>
<dbReference type="InterPro" id="IPR002885">
    <property type="entry name" value="PPR_rpt"/>
</dbReference>
<dbReference type="PROSITE" id="PS51375">
    <property type="entry name" value="PPR"/>
    <property type="match status" value="2"/>
</dbReference>
<dbReference type="InterPro" id="IPR046848">
    <property type="entry name" value="E_motif"/>
</dbReference>
<dbReference type="GO" id="GO:0009451">
    <property type="term" value="P:RNA modification"/>
    <property type="evidence" value="ECO:0007669"/>
    <property type="project" value="InterPro"/>
</dbReference>
<dbReference type="FunFam" id="1.25.40.10:FF:000427">
    <property type="entry name" value="Pentatricopeptide repeat-containing protein chloroplastic"/>
    <property type="match status" value="1"/>
</dbReference>
<dbReference type="Pfam" id="PF01535">
    <property type="entry name" value="PPR"/>
    <property type="match status" value="2"/>
</dbReference>
<dbReference type="GO" id="GO:0003723">
    <property type="term" value="F:RNA binding"/>
    <property type="evidence" value="ECO:0007669"/>
    <property type="project" value="InterPro"/>
</dbReference>
<evidence type="ECO:0000256" key="2">
    <source>
        <dbReference type="PROSITE-ProRule" id="PRU00708"/>
    </source>
</evidence>
<dbReference type="PANTHER" id="PTHR47926">
    <property type="entry name" value="PENTATRICOPEPTIDE REPEAT-CONTAINING PROTEIN"/>
    <property type="match status" value="1"/>
</dbReference>
<dbReference type="Proteomes" id="UP000631114">
    <property type="component" value="Unassembled WGS sequence"/>
</dbReference>
<evidence type="ECO:0000313" key="5">
    <source>
        <dbReference type="Proteomes" id="UP000631114"/>
    </source>
</evidence>
<feature type="region of interest" description="Disordered" evidence="3">
    <location>
        <begin position="43"/>
        <end position="86"/>
    </location>
</feature>
<dbReference type="InterPro" id="IPR011990">
    <property type="entry name" value="TPR-like_helical_dom_sf"/>
</dbReference>
<dbReference type="Pfam" id="PF13041">
    <property type="entry name" value="PPR_2"/>
    <property type="match status" value="3"/>
</dbReference>
<evidence type="ECO:0008006" key="6">
    <source>
        <dbReference type="Google" id="ProtNLM"/>
    </source>
</evidence>
<evidence type="ECO:0000256" key="1">
    <source>
        <dbReference type="ARBA" id="ARBA00022737"/>
    </source>
</evidence>
<reference evidence="4 5" key="1">
    <citation type="submission" date="2020-10" db="EMBL/GenBank/DDBJ databases">
        <title>The Coptis chinensis genome and diversification of protoberbering-type alkaloids.</title>
        <authorList>
            <person name="Wang B."/>
            <person name="Shu S."/>
            <person name="Song C."/>
            <person name="Liu Y."/>
        </authorList>
    </citation>
    <scope>NUCLEOTIDE SEQUENCE [LARGE SCALE GENOMIC DNA]</scope>
    <source>
        <strain evidence="4">HL-2020</strain>
        <tissue evidence="4">Leaf</tissue>
    </source>
</reference>